<accession>A0A835HMD6</accession>
<reference evidence="3 4" key="1">
    <citation type="submission" date="2020-10" db="EMBL/GenBank/DDBJ databases">
        <title>The Coptis chinensis genome and diversification of protoberbering-type alkaloids.</title>
        <authorList>
            <person name="Wang B."/>
            <person name="Shu S."/>
            <person name="Song C."/>
            <person name="Liu Y."/>
        </authorList>
    </citation>
    <scope>NUCLEOTIDE SEQUENCE [LARGE SCALE GENOMIC DNA]</scope>
    <source>
        <strain evidence="3">HL-2020</strain>
        <tissue evidence="3">Leaf</tissue>
    </source>
</reference>
<dbReference type="PANTHER" id="PTHR35275">
    <property type="entry name" value="ZCF37"/>
    <property type="match status" value="1"/>
</dbReference>
<protein>
    <recommendedName>
        <fullName evidence="5">ZCF37</fullName>
    </recommendedName>
</protein>
<feature type="region of interest" description="Disordered" evidence="1">
    <location>
        <begin position="10"/>
        <end position="49"/>
    </location>
</feature>
<keyword evidence="2" id="KW-0472">Membrane</keyword>
<dbReference type="Proteomes" id="UP000631114">
    <property type="component" value="Unassembled WGS sequence"/>
</dbReference>
<sequence>MVKPFICGVGSFQEEEEEEDDDPWSLSTARGTKSYRSTNKNKNNKNPYSNRGLDKFAMVLAELDEKRRKIYEQMGSEDAKLVRFGYSSTRDWVPIVVKLKEQKEKKTEIIGKVKNKPASTMNNSEVLDKPQTGSSVSNEVVQEKTKLERRIKNKSLLSSRHVVVKWRRSHIALLMVIVLILICLVVYGKSFAILCTSIWWYLVPVMNQKELNSRKSMKKKDYGRWLSENKMVAEGIKSPIVKCFRRGHSNKSW</sequence>
<name>A0A835HMD6_9MAGN</name>
<proteinExistence type="predicted"/>
<gene>
    <name evidence="3" type="ORF">IFM89_020364</name>
</gene>
<keyword evidence="4" id="KW-1185">Reference proteome</keyword>
<feature type="transmembrane region" description="Helical" evidence="2">
    <location>
        <begin position="171"/>
        <end position="202"/>
    </location>
</feature>
<dbReference type="OrthoDB" id="1932497at2759"/>
<evidence type="ECO:0008006" key="5">
    <source>
        <dbReference type="Google" id="ProtNLM"/>
    </source>
</evidence>
<comment type="caution">
    <text evidence="3">The sequence shown here is derived from an EMBL/GenBank/DDBJ whole genome shotgun (WGS) entry which is preliminary data.</text>
</comment>
<dbReference type="AlphaFoldDB" id="A0A835HMD6"/>
<dbReference type="PANTHER" id="PTHR35275:SF1">
    <property type="entry name" value="OS07G0585900 PROTEIN"/>
    <property type="match status" value="1"/>
</dbReference>
<evidence type="ECO:0000313" key="4">
    <source>
        <dbReference type="Proteomes" id="UP000631114"/>
    </source>
</evidence>
<evidence type="ECO:0000256" key="2">
    <source>
        <dbReference type="SAM" id="Phobius"/>
    </source>
</evidence>
<dbReference type="InterPro" id="IPR045880">
    <property type="entry name" value="ZCF37"/>
</dbReference>
<keyword evidence="2" id="KW-1133">Transmembrane helix</keyword>
<evidence type="ECO:0000313" key="3">
    <source>
        <dbReference type="EMBL" id="KAF9601536.1"/>
    </source>
</evidence>
<dbReference type="EMBL" id="JADFTS010000006">
    <property type="protein sequence ID" value="KAF9601536.1"/>
    <property type="molecule type" value="Genomic_DNA"/>
</dbReference>
<organism evidence="3 4">
    <name type="scientific">Coptis chinensis</name>
    <dbReference type="NCBI Taxonomy" id="261450"/>
    <lineage>
        <taxon>Eukaryota</taxon>
        <taxon>Viridiplantae</taxon>
        <taxon>Streptophyta</taxon>
        <taxon>Embryophyta</taxon>
        <taxon>Tracheophyta</taxon>
        <taxon>Spermatophyta</taxon>
        <taxon>Magnoliopsida</taxon>
        <taxon>Ranunculales</taxon>
        <taxon>Ranunculaceae</taxon>
        <taxon>Coptidoideae</taxon>
        <taxon>Coptis</taxon>
    </lineage>
</organism>
<feature type="compositionally biased region" description="Polar residues" evidence="1">
    <location>
        <begin position="25"/>
        <end position="38"/>
    </location>
</feature>
<feature type="region of interest" description="Disordered" evidence="1">
    <location>
        <begin position="120"/>
        <end position="139"/>
    </location>
</feature>
<evidence type="ECO:0000256" key="1">
    <source>
        <dbReference type="SAM" id="MobiDB-lite"/>
    </source>
</evidence>
<keyword evidence="2" id="KW-0812">Transmembrane</keyword>
<feature type="compositionally biased region" description="Acidic residues" evidence="1">
    <location>
        <begin position="13"/>
        <end position="23"/>
    </location>
</feature>